<gene>
    <name evidence="7" type="ORF">O0S08_20595</name>
</gene>
<evidence type="ECO:0000256" key="1">
    <source>
        <dbReference type="ARBA" id="ARBA00001561"/>
    </source>
</evidence>
<dbReference type="Pfam" id="PF01510">
    <property type="entry name" value="Amidase_2"/>
    <property type="match status" value="1"/>
</dbReference>
<dbReference type="PANTHER" id="PTHR30417">
    <property type="entry name" value="N-ACETYLMURAMOYL-L-ALANINE AMIDASE AMID"/>
    <property type="match status" value="1"/>
</dbReference>
<evidence type="ECO:0000313" key="7">
    <source>
        <dbReference type="EMBL" id="WAS98547.1"/>
    </source>
</evidence>
<reference evidence="7" key="1">
    <citation type="submission" date="2022-11" db="EMBL/GenBank/DDBJ databases">
        <title>Minimal conservation of predation-associated metabolite biosynthetic gene clusters underscores biosynthetic potential of Myxococcota including descriptions for ten novel species: Archangium lansinium sp. nov., Myxococcus landrumus sp. nov., Nannocystis bai.</title>
        <authorList>
            <person name="Ahearne A."/>
            <person name="Stevens C."/>
            <person name="Dowd S."/>
        </authorList>
    </citation>
    <scope>NUCLEOTIDE SEQUENCE</scope>
    <source>
        <strain evidence="7">Fl3</strain>
    </source>
</reference>
<dbReference type="SUPFAM" id="SSF55846">
    <property type="entry name" value="N-acetylmuramoyl-L-alanine amidase-like"/>
    <property type="match status" value="1"/>
</dbReference>
<organism evidence="7 8">
    <name type="scientific">Nannocystis punicea</name>
    <dbReference type="NCBI Taxonomy" id="2995304"/>
    <lineage>
        <taxon>Bacteria</taxon>
        <taxon>Pseudomonadati</taxon>
        <taxon>Myxococcota</taxon>
        <taxon>Polyangia</taxon>
        <taxon>Nannocystales</taxon>
        <taxon>Nannocystaceae</taxon>
        <taxon>Nannocystis</taxon>
    </lineage>
</organism>
<name>A0ABY7HGU9_9BACT</name>
<feature type="compositionally biased region" description="Pro residues" evidence="5">
    <location>
        <begin position="26"/>
        <end position="35"/>
    </location>
</feature>
<evidence type="ECO:0000256" key="4">
    <source>
        <dbReference type="ARBA" id="ARBA00023316"/>
    </source>
</evidence>
<dbReference type="SMART" id="SM00644">
    <property type="entry name" value="Ami_2"/>
    <property type="match status" value="1"/>
</dbReference>
<evidence type="ECO:0000256" key="5">
    <source>
        <dbReference type="SAM" id="MobiDB-lite"/>
    </source>
</evidence>
<dbReference type="PANTHER" id="PTHR30417:SF1">
    <property type="entry name" value="N-ACETYLMURAMOYL-L-ALANINE AMIDASE AMID"/>
    <property type="match status" value="1"/>
</dbReference>
<proteinExistence type="predicted"/>
<dbReference type="InterPro" id="IPR051206">
    <property type="entry name" value="NAMLAA_amidase_2"/>
</dbReference>
<dbReference type="EC" id="3.5.1.28" evidence="2"/>
<evidence type="ECO:0000313" key="8">
    <source>
        <dbReference type="Proteomes" id="UP001164459"/>
    </source>
</evidence>
<dbReference type="Gene3D" id="3.40.80.10">
    <property type="entry name" value="Peptidoglycan recognition protein-like"/>
    <property type="match status" value="1"/>
</dbReference>
<evidence type="ECO:0000256" key="2">
    <source>
        <dbReference type="ARBA" id="ARBA00011901"/>
    </source>
</evidence>
<evidence type="ECO:0000259" key="6">
    <source>
        <dbReference type="SMART" id="SM00644"/>
    </source>
</evidence>
<feature type="region of interest" description="Disordered" evidence="5">
    <location>
        <begin position="1"/>
        <end position="37"/>
    </location>
</feature>
<dbReference type="InterPro" id="IPR002502">
    <property type="entry name" value="Amidase_domain"/>
</dbReference>
<feature type="region of interest" description="Disordered" evidence="5">
    <location>
        <begin position="55"/>
        <end position="108"/>
    </location>
</feature>
<keyword evidence="3" id="KW-0378">Hydrolase</keyword>
<keyword evidence="4" id="KW-0961">Cell wall biogenesis/degradation</keyword>
<comment type="catalytic activity">
    <reaction evidence="1">
        <text>Hydrolyzes the link between N-acetylmuramoyl residues and L-amino acid residues in certain cell-wall glycopeptides.</text>
        <dbReference type="EC" id="3.5.1.28"/>
    </reaction>
</comment>
<protein>
    <recommendedName>
        <fullName evidence="2">N-acetylmuramoyl-L-alanine amidase</fullName>
        <ecNumber evidence="2">3.5.1.28</ecNumber>
    </recommendedName>
</protein>
<feature type="compositionally biased region" description="Basic and acidic residues" evidence="5">
    <location>
        <begin position="1"/>
        <end position="10"/>
    </location>
</feature>
<keyword evidence="8" id="KW-1185">Reference proteome</keyword>
<feature type="domain" description="N-acetylmuramoyl-L-alanine amidase" evidence="6">
    <location>
        <begin position="131"/>
        <end position="266"/>
    </location>
</feature>
<dbReference type="EMBL" id="CP114040">
    <property type="protein sequence ID" value="WAS98547.1"/>
    <property type="molecule type" value="Genomic_DNA"/>
</dbReference>
<dbReference type="Proteomes" id="UP001164459">
    <property type="component" value="Chromosome"/>
</dbReference>
<accession>A0ABY7HGU9</accession>
<sequence>MTADPARRDAQLPGSAPSRHDAQLPAPAPSRPPAAAPARLRRSFAAVLLVVACAGPEPAPAPPAARPSEHVPSNLSEATGPIEPAPKTTHAPPPAEPPAPAPPPLTIVDRPITYDEARVARTIDYRRAHQDPAASGVEIEPRMIILHHTGGGSADATWRYFDRPTIESARKTIADAGDLNVSSQFLVDRDGTIFRLMPETSMARHCVGLNHVAIGVENVGDLDEHLLTDAQVEADAALVRHLKARFPAITHLIGHHEYLAMEGHPYFVERDPKYRTRKADPGPAFMAKVRARVADLGLSGPPVR</sequence>
<dbReference type="CDD" id="cd06583">
    <property type="entry name" value="PGRP"/>
    <property type="match status" value="1"/>
</dbReference>
<dbReference type="InterPro" id="IPR036505">
    <property type="entry name" value="Amidase/PGRP_sf"/>
</dbReference>
<dbReference type="RefSeq" id="WP_269040908.1">
    <property type="nucleotide sequence ID" value="NZ_CP114040.1"/>
</dbReference>
<feature type="compositionally biased region" description="Pro residues" evidence="5">
    <location>
        <begin position="91"/>
        <end position="105"/>
    </location>
</feature>
<evidence type="ECO:0000256" key="3">
    <source>
        <dbReference type="ARBA" id="ARBA00022801"/>
    </source>
</evidence>